<evidence type="ECO:0000256" key="3">
    <source>
        <dbReference type="ARBA" id="ARBA00022679"/>
    </source>
</evidence>
<dbReference type="SMART" id="SM00382">
    <property type="entry name" value="AAA"/>
    <property type="match status" value="1"/>
</dbReference>
<organism evidence="14 15">
    <name type="scientific">[Clostridium] cellulosi</name>
    <dbReference type="NCBI Taxonomy" id="29343"/>
    <lineage>
        <taxon>Bacteria</taxon>
        <taxon>Bacillati</taxon>
        <taxon>Bacillota</taxon>
        <taxon>Clostridia</taxon>
        <taxon>Eubacteriales</taxon>
        <taxon>Oscillospiraceae</taxon>
        <taxon>Oscillospiraceae incertae sedis</taxon>
    </lineage>
</organism>
<evidence type="ECO:0000256" key="12">
    <source>
        <dbReference type="SAM" id="MobiDB-lite"/>
    </source>
</evidence>
<dbReference type="GO" id="GO:0009360">
    <property type="term" value="C:DNA polymerase III complex"/>
    <property type="evidence" value="ECO:0007669"/>
    <property type="project" value="InterPro"/>
</dbReference>
<keyword evidence="15" id="KW-1185">Reference proteome</keyword>
<feature type="compositionally biased region" description="Low complexity" evidence="12">
    <location>
        <begin position="416"/>
        <end position="428"/>
    </location>
</feature>
<evidence type="ECO:0000313" key="15">
    <source>
        <dbReference type="Proteomes" id="UP000032431"/>
    </source>
</evidence>
<evidence type="ECO:0000256" key="10">
    <source>
        <dbReference type="ARBA" id="ARBA00022932"/>
    </source>
</evidence>
<feature type="compositionally biased region" description="Low complexity" evidence="12">
    <location>
        <begin position="374"/>
        <end position="391"/>
    </location>
</feature>
<keyword evidence="7" id="KW-0547">Nucleotide-binding</keyword>
<dbReference type="AlphaFoldDB" id="A0A078KUZ2"/>
<dbReference type="GO" id="GO:0006261">
    <property type="term" value="P:DNA-templated DNA replication"/>
    <property type="evidence" value="ECO:0007669"/>
    <property type="project" value="TreeGrafter"/>
</dbReference>
<evidence type="ECO:0000259" key="13">
    <source>
        <dbReference type="SMART" id="SM00382"/>
    </source>
</evidence>
<dbReference type="PATRIC" id="fig|29343.3.peg.1911"/>
<proteinExistence type="inferred from homology"/>
<accession>A0A078KUZ2</accession>
<dbReference type="FunFam" id="3.40.50.300:FF:000014">
    <property type="entry name" value="DNA polymerase III subunit gamma/tau"/>
    <property type="match status" value="1"/>
</dbReference>
<evidence type="ECO:0000256" key="5">
    <source>
        <dbReference type="ARBA" id="ARBA00022705"/>
    </source>
</evidence>
<evidence type="ECO:0000256" key="6">
    <source>
        <dbReference type="ARBA" id="ARBA00022723"/>
    </source>
</evidence>
<keyword evidence="4" id="KW-0548">Nucleotidyltransferase</keyword>
<evidence type="ECO:0000256" key="2">
    <source>
        <dbReference type="ARBA" id="ARBA00012417"/>
    </source>
</evidence>
<dbReference type="Pfam" id="PF12169">
    <property type="entry name" value="DNA_pol3_gamma3"/>
    <property type="match status" value="1"/>
</dbReference>
<dbReference type="InterPro" id="IPR003593">
    <property type="entry name" value="AAA+_ATPase"/>
</dbReference>
<evidence type="ECO:0000256" key="11">
    <source>
        <dbReference type="ARBA" id="ARBA00049244"/>
    </source>
</evidence>
<evidence type="ECO:0000256" key="4">
    <source>
        <dbReference type="ARBA" id="ARBA00022695"/>
    </source>
</evidence>
<dbReference type="NCBIfam" id="NF004046">
    <property type="entry name" value="PRK05563.1"/>
    <property type="match status" value="1"/>
</dbReference>
<keyword evidence="5" id="KW-0235">DNA replication</keyword>
<dbReference type="EC" id="2.7.7.7" evidence="2"/>
<sequence length="542" mass="59363">MFEDVAGQPNITATLKYEIAAGRIAHAYIFTGSRGTGKTTCAKIFAKAVNCLNPHDGDPCNECENCRGIDAGSLLDVVEIDAASNNGVDNIRELREETVYTPASSKYRVYIIDEAHMLSTGAFNALLKTLEEPPAYVIFILATTEVNKIPATIMSRCQRFDFRRIPIPDIVARLQYVAQQEKIDLTPAAAEMIAKISDGALRNALSLLDQCAGIGGTVDEERVAQTAGLTSREYLFELSGAVKNRDSAAALSVIDRLYAYAKDMERLCEELIAHFRDLMIVKSVKDPFEVINCRTDERERLQKTADGFSLEAILHALDTLQSTLELLKRSSSGRVYIETCLLRLCNPELDTSKTALLRRIEALEEKLKSGNFTAAPAAPSAAQSAAPPVQDAPKEIPAETPQPKIEKAESGRPKQEPLGGLPPREGLPSTDSSADVPLDCWAEILEELKKSDPPLFGVLRESSAIIRGGFVLIDPNNTLFAGLIRSQEHQRPLVDTIRRITGKPYKVGIFKKGLETAKRQKPDGLDEIIENASKAGIEVKEK</sequence>
<keyword evidence="9" id="KW-0067">ATP-binding</keyword>
<dbReference type="Gene3D" id="1.20.272.10">
    <property type="match status" value="1"/>
</dbReference>
<evidence type="ECO:0000256" key="1">
    <source>
        <dbReference type="ARBA" id="ARBA00006360"/>
    </source>
</evidence>
<dbReference type="Pfam" id="PF22608">
    <property type="entry name" value="DNAX_ATPase_lid"/>
    <property type="match status" value="1"/>
</dbReference>
<evidence type="ECO:0000256" key="8">
    <source>
        <dbReference type="ARBA" id="ARBA00022833"/>
    </source>
</evidence>
<dbReference type="STRING" id="29343.CCDG5_1821"/>
<dbReference type="EMBL" id="LM995447">
    <property type="protein sequence ID" value="CDZ24919.1"/>
    <property type="molecule type" value="Genomic_DNA"/>
</dbReference>
<dbReference type="SUPFAM" id="SSF48019">
    <property type="entry name" value="post-AAA+ oligomerization domain-like"/>
    <property type="match status" value="1"/>
</dbReference>
<dbReference type="CDD" id="cd18137">
    <property type="entry name" value="HLD_clamp_pol_III_gamma_tau"/>
    <property type="match status" value="1"/>
</dbReference>
<evidence type="ECO:0000256" key="7">
    <source>
        <dbReference type="ARBA" id="ARBA00022741"/>
    </source>
</evidence>
<dbReference type="GO" id="GO:0046872">
    <property type="term" value="F:metal ion binding"/>
    <property type="evidence" value="ECO:0007669"/>
    <property type="project" value="UniProtKB-KW"/>
</dbReference>
<dbReference type="InterPro" id="IPR027417">
    <property type="entry name" value="P-loop_NTPase"/>
</dbReference>
<keyword evidence="10" id="KW-0239">DNA-directed DNA polymerase</keyword>
<gene>
    <name evidence="14" type="ORF">CCDG5_1821</name>
</gene>
<keyword evidence="6" id="KW-0479">Metal-binding</keyword>
<dbReference type="GO" id="GO:0005524">
    <property type="term" value="F:ATP binding"/>
    <property type="evidence" value="ECO:0007669"/>
    <property type="project" value="UniProtKB-KW"/>
</dbReference>
<dbReference type="Gene3D" id="1.10.8.60">
    <property type="match status" value="1"/>
</dbReference>
<dbReference type="InterPro" id="IPR022754">
    <property type="entry name" value="DNA_pol_III_gamma-3"/>
</dbReference>
<dbReference type="InterPro" id="IPR008921">
    <property type="entry name" value="DNA_pol3_clamp-load_cplx_C"/>
</dbReference>
<dbReference type="Proteomes" id="UP000032431">
    <property type="component" value="Chromosome I"/>
</dbReference>
<feature type="domain" description="AAA+ ATPase" evidence="13">
    <location>
        <begin position="24"/>
        <end position="166"/>
    </location>
</feature>
<dbReference type="SUPFAM" id="SSF52540">
    <property type="entry name" value="P-loop containing nucleoside triphosphate hydrolases"/>
    <property type="match status" value="1"/>
</dbReference>
<name>A0A078KUZ2_9FIRM</name>
<evidence type="ECO:0000256" key="9">
    <source>
        <dbReference type="ARBA" id="ARBA00022840"/>
    </source>
</evidence>
<dbReference type="InterPro" id="IPR050238">
    <property type="entry name" value="DNA_Rep/Repair_Clamp_Loader"/>
</dbReference>
<dbReference type="InterPro" id="IPR045085">
    <property type="entry name" value="HLD_clamp_pol_III_gamma_tau"/>
</dbReference>
<dbReference type="KEGG" id="ccel:CCDG5_1821"/>
<comment type="catalytic activity">
    <reaction evidence="11">
        <text>DNA(n) + a 2'-deoxyribonucleoside 5'-triphosphate = DNA(n+1) + diphosphate</text>
        <dbReference type="Rhea" id="RHEA:22508"/>
        <dbReference type="Rhea" id="RHEA-COMP:17339"/>
        <dbReference type="Rhea" id="RHEA-COMP:17340"/>
        <dbReference type="ChEBI" id="CHEBI:33019"/>
        <dbReference type="ChEBI" id="CHEBI:61560"/>
        <dbReference type="ChEBI" id="CHEBI:173112"/>
        <dbReference type="EC" id="2.7.7.7"/>
    </reaction>
</comment>
<dbReference type="Gene3D" id="3.40.50.300">
    <property type="entry name" value="P-loop containing nucleotide triphosphate hydrolases"/>
    <property type="match status" value="1"/>
</dbReference>
<dbReference type="HOGENOM" id="CLU_006229_0_3_9"/>
<protein>
    <recommendedName>
        <fullName evidence="2">DNA-directed DNA polymerase</fullName>
        <ecNumber evidence="2">2.7.7.7</ecNumber>
    </recommendedName>
</protein>
<dbReference type="CDD" id="cd00009">
    <property type="entry name" value="AAA"/>
    <property type="match status" value="1"/>
</dbReference>
<dbReference type="GO" id="GO:0003677">
    <property type="term" value="F:DNA binding"/>
    <property type="evidence" value="ECO:0007669"/>
    <property type="project" value="InterPro"/>
</dbReference>
<feature type="region of interest" description="Disordered" evidence="12">
    <location>
        <begin position="374"/>
        <end position="433"/>
    </location>
</feature>
<dbReference type="NCBIfam" id="TIGR02397">
    <property type="entry name" value="dnaX_nterm"/>
    <property type="match status" value="1"/>
</dbReference>
<evidence type="ECO:0000313" key="14">
    <source>
        <dbReference type="EMBL" id="CDZ24919.1"/>
    </source>
</evidence>
<dbReference type="GO" id="GO:0003887">
    <property type="term" value="F:DNA-directed DNA polymerase activity"/>
    <property type="evidence" value="ECO:0007669"/>
    <property type="project" value="UniProtKB-KW"/>
</dbReference>
<dbReference type="Pfam" id="PF13177">
    <property type="entry name" value="DNA_pol3_delta2"/>
    <property type="match status" value="1"/>
</dbReference>
<reference evidence="15" key="1">
    <citation type="submission" date="2014-07" db="EMBL/GenBank/DDBJ databases">
        <authorList>
            <person name="Wibberg D."/>
        </authorList>
    </citation>
    <scope>NUCLEOTIDE SEQUENCE [LARGE SCALE GENOMIC DNA]</scope>
    <source>
        <strain evidence="15">DG5</strain>
    </source>
</reference>
<dbReference type="InterPro" id="IPR012763">
    <property type="entry name" value="DNA_pol_III_sug/sutau_N"/>
</dbReference>
<comment type="similarity">
    <text evidence="1">Belongs to the DnaX/STICHEL family.</text>
</comment>
<feature type="compositionally biased region" description="Basic and acidic residues" evidence="12">
    <location>
        <begin position="404"/>
        <end position="415"/>
    </location>
</feature>
<keyword evidence="8" id="KW-0862">Zinc</keyword>
<keyword evidence="3" id="KW-0808">Transferase</keyword>
<dbReference type="PANTHER" id="PTHR11669">
    <property type="entry name" value="REPLICATION FACTOR C / DNA POLYMERASE III GAMMA-TAU SUBUNIT"/>
    <property type="match status" value="1"/>
</dbReference>
<dbReference type="PANTHER" id="PTHR11669:SF0">
    <property type="entry name" value="PROTEIN STICHEL-LIKE 2"/>
    <property type="match status" value="1"/>
</dbReference>